<dbReference type="AlphaFoldDB" id="A0A4R1JAB5"/>
<dbReference type="GO" id="GO:0003994">
    <property type="term" value="F:aconitate hydratase activity"/>
    <property type="evidence" value="ECO:0007669"/>
    <property type="project" value="InterPro"/>
</dbReference>
<name>A0A4R1JAB5_9GAMM</name>
<dbReference type="GO" id="GO:0006099">
    <property type="term" value="P:tricarboxylic acid cycle"/>
    <property type="evidence" value="ECO:0007669"/>
    <property type="project" value="InterPro"/>
</dbReference>
<gene>
    <name evidence="1" type="ORF">EV690_2448</name>
</gene>
<proteinExistence type="predicted"/>
<dbReference type="RefSeq" id="WP_263433842.1">
    <property type="nucleotide sequence ID" value="NZ_OU594967.1"/>
</dbReference>
<evidence type="ECO:0000313" key="2">
    <source>
        <dbReference type="Proteomes" id="UP000295565"/>
    </source>
</evidence>
<sequence>MLDNYYGMKRSREAKGIFPKPLSATDTSELVDELQKRILIPPCS</sequence>
<dbReference type="SUPFAM" id="SSF74778">
    <property type="entry name" value="Aconitase B, N-terminal domain"/>
    <property type="match status" value="1"/>
</dbReference>
<evidence type="ECO:0000313" key="1">
    <source>
        <dbReference type="EMBL" id="TCK47424.1"/>
    </source>
</evidence>
<dbReference type="EMBL" id="SMGD01000014">
    <property type="protein sequence ID" value="TCK47424.1"/>
    <property type="molecule type" value="Genomic_DNA"/>
</dbReference>
<accession>A0A4R1JAB5</accession>
<dbReference type="Proteomes" id="UP000295565">
    <property type="component" value="Unassembled WGS sequence"/>
</dbReference>
<comment type="caution">
    <text evidence="1">The sequence shown here is derived from an EMBL/GenBank/DDBJ whole genome shotgun (WGS) entry which is preliminary data.</text>
</comment>
<protein>
    <submittedName>
        <fullName evidence="1">Uncharacterized protein</fullName>
    </submittedName>
</protein>
<dbReference type="Gene3D" id="1.25.40.310">
    <property type="entry name" value="Aconitate B, HEAT-like domain"/>
    <property type="match status" value="1"/>
</dbReference>
<organism evidence="1 2">
    <name type="scientific">Celerinatantimonas diazotrophica</name>
    <dbReference type="NCBI Taxonomy" id="412034"/>
    <lineage>
        <taxon>Bacteria</taxon>
        <taxon>Pseudomonadati</taxon>
        <taxon>Pseudomonadota</taxon>
        <taxon>Gammaproteobacteria</taxon>
        <taxon>Celerinatantimonadaceae</taxon>
        <taxon>Celerinatantimonas</taxon>
    </lineage>
</organism>
<keyword evidence="2" id="KW-1185">Reference proteome</keyword>
<reference evidence="1 2" key="1">
    <citation type="submission" date="2019-03" db="EMBL/GenBank/DDBJ databases">
        <title>Genomic Encyclopedia of Type Strains, Phase IV (KMG-IV): sequencing the most valuable type-strain genomes for metagenomic binning, comparative biology and taxonomic classification.</title>
        <authorList>
            <person name="Goeker M."/>
        </authorList>
    </citation>
    <scope>NUCLEOTIDE SEQUENCE [LARGE SCALE GENOMIC DNA]</scope>
    <source>
        <strain evidence="1 2">DSM 18577</strain>
    </source>
</reference>
<dbReference type="InterPro" id="IPR036288">
    <property type="entry name" value="Aconitase_B_HEAT-like_dom_sf"/>
</dbReference>